<name>A0A7C9E973_OPUST</name>
<protein>
    <submittedName>
        <fullName evidence="1">Uncharacterized protein</fullName>
    </submittedName>
</protein>
<sequence length="100" mass="10922">MQLVKRGSALQKCIFHVIPAFHGNLVLAEKRVTGQGEVILILSEVLANWREAVKPLNPAIGEGPKRASENRVAGEEAEHAIQHGRSLRVLSGELCHNLGR</sequence>
<accession>A0A7C9E973</accession>
<dbReference type="EMBL" id="GISG01190972">
    <property type="protein sequence ID" value="MBA4656224.1"/>
    <property type="molecule type" value="Transcribed_RNA"/>
</dbReference>
<reference evidence="1" key="2">
    <citation type="submission" date="2020-07" db="EMBL/GenBank/DDBJ databases">
        <authorList>
            <person name="Vera ALvarez R."/>
            <person name="Arias-Moreno D.M."/>
            <person name="Jimenez-Jacinto V."/>
            <person name="Jimenez-Bremont J.F."/>
            <person name="Swaminathan K."/>
            <person name="Moose S.P."/>
            <person name="Guerrero-Gonzalez M.L."/>
            <person name="Marino-Ramirez L."/>
            <person name="Landsman D."/>
            <person name="Rodriguez-Kessler M."/>
            <person name="Delgado-Sanchez P."/>
        </authorList>
    </citation>
    <scope>NUCLEOTIDE SEQUENCE</scope>
    <source>
        <tissue evidence="1">Cladode</tissue>
    </source>
</reference>
<evidence type="ECO:0000313" key="1">
    <source>
        <dbReference type="EMBL" id="MBA4656224.1"/>
    </source>
</evidence>
<proteinExistence type="predicted"/>
<organism evidence="1">
    <name type="scientific">Opuntia streptacantha</name>
    <name type="common">Prickly pear cactus</name>
    <name type="synonym">Opuntia cardona</name>
    <dbReference type="NCBI Taxonomy" id="393608"/>
    <lineage>
        <taxon>Eukaryota</taxon>
        <taxon>Viridiplantae</taxon>
        <taxon>Streptophyta</taxon>
        <taxon>Embryophyta</taxon>
        <taxon>Tracheophyta</taxon>
        <taxon>Spermatophyta</taxon>
        <taxon>Magnoliopsida</taxon>
        <taxon>eudicotyledons</taxon>
        <taxon>Gunneridae</taxon>
        <taxon>Pentapetalae</taxon>
        <taxon>Caryophyllales</taxon>
        <taxon>Cactineae</taxon>
        <taxon>Cactaceae</taxon>
        <taxon>Opuntioideae</taxon>
        <taxon>Opuntia</taxon>
    </lineage>
</organism>
<reference evidence="1" key="1">
    <citation type="journal article" date="2013" name="J. Plant Res.">
        <title>Effect of fungi and light on seed germination of three Opuntia species from semiarid lands of central Mexico.</title>
        <authorList>
            <person name="Delgado-Sanchez P."/>
            <person name="Jimenez-Bremont J.F."/>
            <person name="Guerrero-Gonzalez Mde L."/>
            <person name="Flores J."/>
        </authorList>
    </citation>
    <scope>NUCLEOTIDE SEQUENCE</scope>
    <source>
        <tissue evidence="1">Cladode</tissue>
    </source>
</reference>
<dbReference type="AlphaFoldDB" id="A0A7C9E973"/>